<evidence type="ECO:0000313" key="3">
    <source>
        <dbReference type="Proteomes" id="UP000252199"/>
    </source>
</evidence>
<evidence type="ECO:0000313" key="2">
    <source>
        <dbReference type="EMBL" id="RBM69966.1"/>
    </source>
</evidence>
<protein>
    <recommendedName>
        <fullName evidence="1">Metalloprotease StcE beta-sandwich domain-containing protein</fullName>
    </recommendedName>
</protein>
<proteinExistence type="predicted"/>
<dbReference type="EMBL" id="QKKU01000034">
    <property type="protein sequence ID" value="RBM69966.1"/>
    <property type="molecule type" value="Genomic_DNA"/>
</dbReference>
<dbReference type="RefSeq" id="WP_113610232.1">
    <property type="nucleotide sequence ID" value="NZ_CAWQMY010000097.1"/>
</dbReference>
<dbReference type="InterPro" id="IPR048990">
    <property type="entry name" value="StcE_b-sandwich"/>
</dbReference>
<comment type="caution">
    <text evidence="2">The sequence shown here is derived from an EMBL/GenBank/DDBJ whole genome shotgun (WGS) entry which is preliminary data.</text>
</comment>
<evidence type="ECO:0000259" key="1">
    <source>
        <dbReference type="Pfam" id="PF20944"/>
    </source>
</evidence>
<feature type="domain" description="Metalloprotease StcE beta-sandwich" evidence="1">
    <location>
        <begin position="43"/>
        <end position="105"/>
    </location>
</feature>
<name>A0ABD7FXA2_9VIBR</name>
<dbReference type="Pfam" id="PF20944">
    <property type="entry name" value="StcE_b-sandwich"/>
    <property type="match status" value="2"/>
</dbReference>
<feature type="domain" description="Metalloprotease StcE beta-sandwich" evidence="1">
    <location>
        <begin position="134"/>
        <end position="204"/>
    </location>
</feature>
<dbReference type="Proteomes" id="UP000252199">
    <property type="component" value="Unassembled WGS sequence"/>
</dbReference>
<accession>A0ABD7FXA2</accession>
<dbReference type="AlphaFoldDB" id="A0ABD7FXA2"/>
<gene>
    <name evidence="2" type="ORF">DLR72_05445</name>
</gene>
<organism evidence="2 3">
    <name type="scientific">Vibrio paracholerae</name>
    <dbReference type="NCBI Taxonomy" id="650003"/>
    <lineage>
        <taxon>Bacteria</taxon>
        <taxon>Pseudomonadati</taxon>
        <taxon>Pseudomonadota</taxon>
        <taxon>Gammaproteobacteria</taxon>
        <taxon>Vibrionales</taxon>
        <taxon>Vibrionaceae</taxon>
        <taxon>Vibrio</taxon>
    </lineage>
</organism>
<reference evidence="2 3" key="1">
    <citation type="submission" date="2018-06" db="EMBL/GenBank/DDBJ databases">
        <title>Draft genome sequences of nine Vibrio sp. clinical isolates from across the United States representing the closest known relative of Vibrio cholerae.</title>
        <authorList>
            <person name="Islam M.T."/>
            <person name="Liang K."/>
            <person name="Im M.S."/>
            <person name="Winkjer J."/>
            <person name="Busby S."/>
            <person name="Batra D."/>
            <person name="Rowe L."/>
            <person name="Tarr C.L."/>
            <person name="Boucher Y."/>
        </authorList>
    </citation>
    <scope>NUCLEOTIDE SEQUENCE [LARGE SCALE GENOMIC DNA]</scope>
    <source>
        <strain evidence="2 3">2017V-1110</strain>
    </source>
</reference>
<sequence>MKKKISSILFINLGIWGGITPCYAGSYTPHDLVEGRLPSYDNNVTLTLGDGNWSKEIVLPQKPKNGDKLNIISNAGYDSKIVGNIIGFGSTKIKTNDRIELVYKPVTASASAWTLKDESSPNNGGVHIPNNKKYVGYFVADGNWDKHLYLPDTKGVADKIVVRSEAAYDTYIDHRMIAGSTDLKISTNQVAVFTWNSTLNKWNVFKEGDPHSLRSGVRQLAFFDMSLDTSVEGTEIYNNGRMQKPIEITYKACLLEDAQEHDSLCNPVQLTNDEIRYYIKLGIYRRNDGNYPEELGDIYPEFVLDYEHDGHYQTRLPANYKTNTRKTTNNTQLRTTRLWLHYNAKSINEQKTVNLCTFSIYEDEHGQSISGAYTQDCGQDGLGSPSRILSVIDGSYKGSINNNTSVEKEGAIDVNLCTSESECHNQSGWRVRNGWAMGIRHVRANSYKYSARRPNHEFYPVVNKKSTMISRGCYSDAAGSSDSIDDGICNNTGGWSFYTTDLQFGLADAEDLSYTTKNNGYFHENDRDTWRFDTLPFDTKRYGTFSVFSVSSAIDFWKDTNFVIYGNAGGGHWAGSTQNNNMPISSIIEDNYGNRFKFTATLFAEPNPSGSRNTVLTRIKDEYFEPILR</sequence>
<dbReference type="Gene3D" id="2.60.120.1230">
    <property type="match status" value="2"/>
</dbReference>